<dbReference type="FunFam" id="3.30.200.20:FF:000603">
    <property type="entry name" value="EKC/KEOPS complex subunit bud32"/>
    <property type="match status" value="1"/>
</dbReference>
<protein>
    <recommendedName>
        <fullName evidence="9">EKC/KEOPS complex subunit BUD32</fullName>
        <ecNumber evidence="7">2.7.11.1</ecNumber>
    </recommendedName>
    <alternativeName>
        <fullName evidence="25 26">Atypical Serine/threonine protein kinase BUD32</fullName>
    </alternativeName>
    <alternativeName>
        <fullName evidence="8">EKC/KEOPS complex subunit bud32</fullName>
    </alternativeName>
</protein>
<reference evidence="31 32" key="1">
    <citation type="journal article" date="2014" name="BMC Genomics">
        <title>Genome sequencing of four Aureobasidium pullulans varieties: biotechnological potential, stress tolerance, and description of new species.</title>
        <authorList>
            <person name="Gostin Ar C."/>
            <person name="Ohm R.A."/>
            <person name="Kogej T."/>
            <person name="Sonjak S."/>
            <person name="Turk M."/>
            <person name="Zajc J."/>
            <person name="Zalar P."/>
            <person name="Grube M."/>
            <person name="Sun H."/>
            <person name="Han J."/>
            <person name="Sharma A."/>
            <person name="Chiniquy J."/>
            <person name="Ngan C.Y."/>
            <person name="Lipzen A."/>
            <person name="Barry K."/>
            <person name="Grigoriev I.V."/>
            <person name="Gunde-Cimerman N."/>
        </authorList>
    </citation>
    <scope>NUCLEOTIDE SEQUENCE [LARGE SCALE GENOMIC DNA]</scope>
    <source>
        <strain evidence="31 32">CBS 147.97</strain>
    </source>
</reference>
<name>A0A074WAV6_9PEZI</name>
<evidence type="ECO:0000256" key="1">
    <source>
        <dbReference type="ARBA" id="ARBA00003747"/>
    </source>
</evidence>
<feature type="domain" description="Protein kinase" evidence="30">
    <location>
        <begin position="27"/>
        <end position="271"/>
    </location>
</feature>
<comment type="catalytic activity">
    <reaction evidence="27">
        <text>L-threonyl-[protein] + ATP = O-phospho-L-threonyl-[protein] + ADP + H(+)</text>
        <dbReference type="Rhea" id="RHEA:46608"/>
        <dbReference type="Rhea" id="RHEA-COMP:11060"/>
        <dbReference type="Rhea" id="RHEA-COMP:11605"/>
        <dbReference type="ChEBI" id="CHEBI:15378"/>
        <dbReference type="ChEBI" id="CHEBI:30013"/>
        <dbReference type="ChEBI" id="CHEBI:30616"/>
        <dbReference type="ChEBI" id="CHEBI:61977"/>
        <dbReference type="ChEBI" id="CHEBI:456216"/>
        <dbReference type="EC" id="2.7.11.1"/>
    </reaction>
</comment>
<keyword evidence="23" id="KW-0804">Transcription</keyword>
<dbReference type="FunFam" id="1.10.510.10:FF:000845">
    <property type="entry name" value="Probable bifunctional tRNA threonylcarbamoyladenosine biosynthesis protein"/>
    <property type="match status" value="1"/>
</dbReference>
<evidence type="ECO:0000256" key="18">
    <source>
        <dbReference type="ARBA" id="ARBA00022801"/>
    </source>
</evidence>
<evidence type="ECO:0000256" key="21">
    <source>
        <dbReference type="ARBA" id="ARBA00023015"/>
    </source>
</evidence>
<evidence type="ECO:0000256" key="3">
    <source>
        <dbReference type="ARBA" id="ARBA00004496"/>
    </source>
</evidence>
<dbReference type="PANTHER" id="PTHR12209">
    <property type="entry name" value="NON-SPECIFIC SERINE/THREONINE PROTEIN KINASE"/>
    <property type="match status" value="1"/>
</dbReference>
<dbReference type="PROSITE" id="PS50011">
    <property type="entry name" value="PROTEIN_KINASE_DOM"/>
    <property type="match status" value="1"/>
</dbReference>
<keyword evidence="12" id="KW-0723">Serine/threonine-protein kinase</keyword>
<dbReference type="STRING" id="1043004.A0A074WAV6"/>
<dbReference type="InterPro" id="IPR000719">
    <property type="entry name" value="Prot_kinase_dom"/>
</dbReference>
<keyword evidence="21" id="KW-0805">Transcription regulation</keyword>
<keyword evidence="11" id="KW-0963">Cytoplasm</keyword>
<dbReference type="PANTHER" id="PTHR12209:SF0">
    <property type="entry name" value="EKC_KEOPS COMPLEX SUBUNIT TP53RK"/>
    <property type="match status" value="1"/>
</dbReference>
<organism evidence="31 32">
    <name type="scientific">Aureobasidium namibiae CBS 147.97</name>
    <dbReference type="NCBI Taxonomy" id="1043004"/>
    <lineage>
        <taxon>Eukaryota</taxon>
        <taxon>Fungi</taxon>
        <taxon>Dikarya</taxon>
        <taxon>Ascomycota</taxon>
        <taxon>Pezizomycotina</taxon>
        <taxon>Dothideomycetes</taxon>
        <taxon>Dothideomycetidae</taxon>
        <taxon>Dothideales</taxon>
        <taxon>Saccotheciaceae</taxon>
        <taxon>Aureobasidium</taxon>
    </lineage>
</organism>
<evidence type="ECO:0000256" key="12">
    <source>
        <dbReference type="ARBA" id="ARBA00022527"/>
    </source>
</evidence>
<evidence type="ECO:0000256" key="26">
    <source>
        <dbReference type="ARBA" id="ARBA00033194"/>
    </source>
</evidence>
<keyword evidence="24" id="KW-0539">Nucleus</keyword>
<dbReference type="SMART" id="SM00220">
    <property type="entry name" value="S_TKc"/>
    <property type="match status" value="1"/>
</dbReference>
<dbReference type="InterPro" id="IPR008266">
    <property type="entry name" value="Tyr_kinase_AS"/>
</dbReference>
<dbReference type="AlphaFoldDB" id="A0A074WAV6"/>
<evidence type="ECO:0000256" key="17">
    <source>
        <dbReference type="ARBA" id="ARBA00022777"/>
    </source>
</evidence>
<dbReference type="InterPro" id="IPR022495">
    <property type="entry name" value="Bud32"/>
</dbReference>
<evidence type="ECO:0000256" key="7">
    <source>
        <dbReference type="ARBA" id="ARBA00012513"/>
    </source>
</evidence>
<dbReference type="EMBL" id="KL584718">
    <property type="protein sequence ID" value="KEQ70245.1"/>
    <property type="molecule type" value="Genomic_DNA"/>
</dbReference>
<evidence type="ECO:0000256" key="10">
    <source>
        <dbReference type="ARBA" id="ARBA00022454"/>
    </source>
</evidence>
<keyword evidence="17 31" id="KW-0418">Kinase</keyword>
<dbReference type="EC" id="2.7.11.1" evidence="7"/>
<dbReference type="OrthoDB" id="3399at2759"/>
<dbReference type="Proteomes" id="UP000027730">
    <property type="component" value="Unassembled WGS sequence"/>
</dbReference>
<evidence type="ECO:0000256" key="6">
    <source>
        <dbReference type="ARBA" id="ARBA00011534"/>
    </source>
</evidence>
<keyword evidence="18" id="KW-0378">Hydrolase</keyword>
<keyword evidence="13" id="KW-0597">Phosphoprotein</keyword>
<dbReference type="Gene3D" id="3.30.200.20">
    <property type="entry name" value="Phosphorylase Kinase, domain 1"/>
    <property type="match status" value="1"/>
</dbReference>
<evidence type="ECO:0000256" key="29">
    <source>
        <dbReference type="SAM" id="MobiDB-lite"/>
    </source>
</evidence>
<dbReference type="GO" id="GO:0004674">
    <property type="term" value="F:protein serine/threonine kinase activity"/>
    <property type="evidence" value="ECO:0007669"/>
    <property type="project" value="UniProtKB-KW"/>
</dbReference>
<evidence type="ECO:0000256" key="27">
    <source>
        <dbReference type="ARBA" id="ARBA00047899"/>
    </source>
</evidence>
<dbReference type="GO" id="GO:0000408">
    <property type="term" value="C:EKC/KEOPS complex"/>
    <property type="evidence" value="ECO:0007669"/>
    <property type="project" value="TreeGrafter"/>
</dbReference>
<comment type="catalytic activity">
    <reaction evidence="28">
        <text>L-seryl-[protein] + ATP = O-phospho-L-seryl-[protein] + ADP + H(+)</text>
        <dbReference type="Rhea" id="RHEA:17989"/>
        <dbReference type="Rhea" id="RHEA-COMP:9863"/>
        <dbReference type="Rhea" id="RHEA-COMP:11604"/>
        <dbReference type="ChEBI" id="CHEBI:15378"/>
        <dbReference type="ChEBI" id="CHEBI:29999"/>
        <dbReference type="ChEBI" id="CHEBI:30616"/>
        <dbReference type="ChEBI" id="CHEBI:83421"/>
        <dbReference type="ChEBI" id="CHEBI:456216"/>
        <dbReference type="EC" id="2.7.11.1"/>
    </reaction>
</comment>
<dbReference type="GO" id="GO:0070525">
    <property type="term" value="P:tRNA threonylcarbamoyladenosine metabolic process"/>
    <property type="evidence" value="ECO:0007669"/>
    <property type="project" value="TreeGrafter"/>
</dbReference>
<evidence type="ECO:0000313" key="32">
    <source>
        <dbReference type="Proteomes" id="UP000027730"/>
    </source>
</evidence>
<comment type="similarity">
    <text evidence="5">Belongs to the protein kinase superfamily. BUD32 family.</text>
</comment>
<evidence type="ECO:0000256" key="13">
    <source>
        <dbReference type="ARBA" id="ARBA00022553"/>
    </source>
</evidence>
<keyword evidence="32" id="KW-1185">Reference proteome</keyword>
<evidence type="ECO:0000256" key="23">
    <source>
        <dbReference type="ARBA" id="ARBA00023163"/>
    </source>
</evidence>
<dbReference type="GO" id="GO:0005829">
    <property type="term" value="C:cytosol"/>
    <property type="evidence" value="ECO:0007669"/>
    <property type="project" value="TreeGrafter"/>
</dbReference>
<evidence type="ECO:0000313" key="31">
    <source>
        <dbReference type="EMBL" id="KEQ70245.1"/>
    </source>
</evidence>
<evidence type="ECO:0000256" key="20">
    <source>
        <dbReference type="ARBA" id="ARBA00022895"/>
    </source>
</evidence>
<dbReference type="GO" id="GO:0008033">
    <property type="term" value="P:tRNA processing"/>
    <property type="evidence" value="ECO:0007669"/>
    <property type="project" value="UniProtKB-KW"/>
</dbReference>
<evidence type="ECO:0000256" key="19">
    <source>
        <dbReference type="ARBA" id="ARBA00022840"/>
    </source>
</evidence>
<keyword evidence="19" id="KW-0067">ATP-binding</keyword>
<dbReference type="RefSeq" id="XP_013424345.1">
    <property type="nucleotide sequence ID" value="XM_013568891.1"/>
</dbReference>
<comment type="subunit">
    <text evidence="6">Component of the EKC/KEOPS complex composed of at least BUD32, CGI121, GON7, KAE1 and PCC1; the whole complex dimerizes.</text>
</comment>
<gene>
    <name evidence="31" type="ORF">M436DRAFT_54417</name>
</gene>
<dbReference type="GO" id="GO:0000781">
    <property type="term" value="C:chromosome, telomeric region"/>
    <property type="evidence" value="ECO:0007669"/>
    <property type="project" value="UniProtKB-SubCell"/>
</dbReference>
<dbReference type="SUPFAM" id="SSF56112">
    <property type="entry name" value="Protein kinase-like (PK-like)"/>
    <property type="match status" value="1"/>
</dbReference>
<evidence type="ECO:0000259" key="30">
    <source>
        <dbReference type="PROSITE" id="PS50011"/>
    </source>
</evidence>
<evidence type="ECO:0000256" key="15">
    <source>
        <dbReference type="ARBA" id="ARBA00022694"/>
    </source>
</evidence>
<evidence type="ECO:0000256" key="14">
    <source>
        <dbReference type="ARBA" id="ARBA00022679"/>
    </source>
</evidence>
<evidence type="ECO:0000256" key="22">
    <source>
        <dbReference type="ARBA" id="ARBA00023159"/>
    </source>
</evidence>
<keyword evidence="15" id="KW-0819">tRNA processing</keyword>
<evidence type="ECO:0000256" key="4">
    <source>
        <dbReference type="ARBA" id="ARBA00004574"/>
    </source>
</evidence>
<accession>A0A074WAV6</accession>
<proteinExistence type="inferred from homology"/>
<dbReference type="PROSITE" id="PS00109">
    <property type="entry name" value="PROTEIN_KINASE_TYR"/>
    <property type="match status" value="1"/>
</dbReference>
<keyword evidence="16" id="KW-0547">Nucleotide-binding</keyword>
<evidence type="ECO:0000256" key="16">
    <source>
        <dbReference type="ARBA" id="ARBA00022741"/>
    </source>
</evidence>
<sequence length="271" mass="30656">MASIDASSADQPRHQLPFPFSNQDDSTPPPLLLTQGAEALVYRTTFLTPSTACALKYRPAKPWRHRTLDMRLTRQRILAEARVLTRCRREGVTVPAVLGLDWERGWLAQEWIYGNTVRRVLDWVHRESGLSSSEKEHQVHQLLQRIGSALGRLHERGLVHGDLTTSNLMLRPAESDITEEDKQVGKAVRIANTDGEVVLIDFGLAQQTVQEEDKAVDLYVLERAFASTHPEVEHEFGHLLQAYGESHKGAKTVLKRLEDVRMRGRKKSMLG</sequence>
<evidence type="ECO:0000256" key="24">
    <source>
        <dbReference type="ARBA" id="ARBA00023242"/>
    </source>
</evidence>
<evidence type="ECO:0000256" key="2">
    <source>
        <dbReference type="ARBA" id="ARBA00004123"/>
    </source>
</evidence>
<dbReference type="NCBIfam" id="TIGR03724">
    <property type="entry name" value="arch_bud32"/>
    <property type="match status" value="1"/>
</dbReference>
<comment type="function">
    <text evidence="1">Component of the EKC/KEOPS complex that is required for the formation of a threonylcarbamoyl group on adenosine at position 37 (t(6)A37) in tRNAs that read codons beginning with adenine. The complex is probably involved in the transfer of the threonylcarbamoyl moiety of threonylcarbamoyl-AMP (TC-AMP) to the N6 group of A37. BUD32 has ATPase activity in the context of the EKC/KEOPS complex and likely plays a supporting role to the catalytic subunit KAE1. The EKC/KEOPS complex also promotes both telomere uncapping and telomere elongation. The complex is required for efficient recruitment of transcriptional coactivators.</text>
</comment>
<evidence type="ECO:0000256" key="5">
    <source>
        <dbReference type="ARBA" id="ARBA00010630"/>
    </source>
</evidence>
<dbReference type="GO" id="GO:0016787">
    <property type="term" value="F:hydrolase activity"/>
    <property type="evidence" value="ECO:0007669"/>
    <property type="project" value="UniProtKB-KW"/>
</dbReference>
<dbReference type="InterPro" id="IPR011009">
    <property type="entry name" value="Kinase-like_dom_sf"/>
</dbReference>
<dbReference type="HOGENOM" id="CLU_063953_1_0_1"/>
<evidence type="ECO:0000256" key="25">
    <source>
        <dbReference type="ARBA" id="ARBA00030980"/>
    </source>
</evidence>
<keyword evidence="14" id="KW-0808">Transferase</keyword>
<feature type="compositionally biased region" description="Polar residues" evidence="29">
    <location>
        <begin position="1"/>
        <end position="10"/>
    </location>
</feature>
<dbReference type="GeneID" id="25411954"/>
<keyword evidence="20" id="KW-0779">Telomere</keyword>
<dbReference type="Pfam" id="PF06293">
    <property type="entry name" value="Kdo"/>
    <property type="match status" value="1"/>
</dbReference>
<dbReference type="GO" id="GO:0005524">
    <property type="term" value="F:ATP binding"/>
    <property type="evidence" value="ECO:0007669"/>
    <property type="project" value="UniProtKB-KW"/>
</dbReference>
<evidence type="ECO:0000256" key="9">
    <source>
        <dbReference type="ARBA" id="ARBA00019973"/>
    </source>
</evidence>
<keyword evidence="22" id="KW-0010">Activator</keyword>
<feature type="region of interest" description="Disordered" evidence="29">
    <location>
        <begin position="1"/>
        <end position="29"/>
    </location>
</feature>
<dbReference type="GO" id="GO:0005634">
    <property type="term" value="C:nucleus"/>
    <property type="evidence" value="ECO:0007669"/>
    <property type="project" value="UniProtKB-SubCell"/>
</dbReference>
<comment type="subcellular location">
    <subcellularLocation>
        <location evidence="4">Chromosome</location>
        <location evidence="4">Telomere</location>
    </subcellularLocation>
    <subcellularLocation>
        <location evidence="3">Cytoplasm</location>
    </subcellularLocation>
    <subcellularLocation>
        <location evidence="2">Nucleus</location>
    </subcellularLocation>
</comment>
<evidence type="ECO:0000256" key="8">
    <source>
        <dbReference type="ARBA" id="ARBA00013948"/>
    </source>
</evidence>
<dbReference type="Gene3D" id="1.10.510.10">
    <property type="entry name" value="Transferase(Phosphotransferase) domain 1"/>
    <property type="match status" value="1"/>
</dbReference>
<keyword evidence="10" id="KW-0158">Chromosome</keyword>
<evidence type="ECO:0000256" key="11">
    <source>
        <dbReference type="ARBA" id="ARBA00022490"/>
    </source>
</evidence>
<evidence type="ECO:0000256" key="28">
    <source>
        <dbReference type="ARBA" id="ARBA00048679"/>
    </source>
</evidence>